<dbReference type="InterPro" id="IPR036890">
    <property type="entry name" value="HATPase_C_sf"/>
</dbReference>
<dbReference type="Pfam" id="PF13589">
    <property type="entry name" value="HATPase_c_3"/>
    <property type="match status" value="1"/>
</dbReference>
<dbReference type="InterPro" id="IPR037198">
    <property type="entry name" value="MutL_C_sf"/>
</dbReference>
<dbReference type="PROSITE" id="PS00058">
    <property type="entry name" value="DNA_MISMATCH_REPAIR_1"/>
    <property type="match status" value="1"/>
</dbReference>
<evidence type="ECO:0000256" key="5">
    <source>
        <dbReference type="HAMAP-Rule" id="MF_00149"/>
    </source>
</evidence>
<dbReference type="CDD" id="cd16926">
    <property type="entry name" value="HATPase_MutL-MLH-PMS-like"/>
    <property type="match status" value="1"/>
</dbReference>
<evidence type="ECO:0000256" key="2">
    <source>
        <dbReference type="ARBA" id="ARBA00021975"/>
    </source>
</evidence>
<dbReference type="InterPro" id="IPR014721">
    <property type="entry name" value="Ribsml_uS5_D2-typ_fold_subgr"/>
</dbReference>
<keyword evidence="9" id="KW-0255">Endonuclease</keyword>
<dbReference type="Gene3D" id="3.30.1540.20">
    <property type="entry name" value="MutL, C-terminal domain, dimerisation subdomain"/>
    <property type="match status" value="1"/>
</dbReference>
<comment type="caution">
    <text evidence="9">The sequence shown here is derived from an EMBL/GenBank/DDBJ whole genome shotgun (WGS) entry which is preliminary data.</text>
</comment>
<feature type="region of interest" description="Disordered" evidence="6">
    <location>
        <begin position="394"/>
        <end position="413"/>
    </location>
</feature>
<comment type="similarity">
    <text evidence="1 5">Belongs to the DNA mismatch repair MutL/HexB family.</text>
</comment>
<dbReference type="InterPro" id="IPR014790">
    <property type="entry name" value="MutL_C"/>
</dbReference>
<dbReference type="PANTHER" id="PTHR10073:SF12">
    <property type="entry name" value="DNA MISMATCH REPAIR PROTEIN MLH1"/>
    <property type="match status" value="1"/>
</dbReference>
<protein>
    <recommendedName>
        <fullName evidence="2 5">DNA mismatch repair protein MutL</fullName>
    </recommendedName>
</protein>
<accession>A0ABV3SB61</accession>
<evidence type="ECO:0000256" key="1">
    <source>
        <dbReference type="ARBA" id="ARBA00006082"/>
    </source>
</evidence>
<dbReference type="Gene3D" id="3.30.1370.100">
    <property type="entry name" value="MutL, C-terminal domain, regulatory subdomain"/>
    <property type="match status" value="1"/>
</dbReference>
<keyword evidence="10" id="KW-1185">Reference proteome</keyword>
<evidence type="ECO:0000313" key="9">
    <source>
        <dbReference type="EMBL" id="MEX0386565.1"/>
    </source>
</evidence>
<evidence type="ECO:0000259" key="7">
    <source>
        <dbReference type="SMART" id="SM00853"/>
    </source>
</evidence>
<dbReference type="InterPro" id="IPR038973">
    <property type="entry name" value="MutL/Mlh/Pms-like"/>
</dbReference>
<sequence>MSIRRLSPELVNQIAAGEIIERPASVLKELLENALDAGAGAIQVDIEAGGTRLIRVRDDGRGMAAADLALAVESHATSKIAALDDLEHIATLGFRGEALPSIASVAALRITSRPMDADHGHMLAAGDERTPVPAPHPPGTTVEVRDLFHSVPARRKFLRTERTELRHIQELVRRVALGRPEVAFRLTHNGRELLHLPALPAERSEQRVAELMGHAFTEAALRLDTEAAGLRLQGWIGLPTAARGQPDLQYVYLNGRMIRDRLVTQALRRAYADVLFKDRFPAYLLHLQMDPALVDVNVHPTKHEVRFRDGRLVFDFLHRQITRALAHGGAAAAVSSAEAGDADARVESVSVSAPWRGDVRGGPASRPAFHAAPRPGHLPLPVAEARAVYAGPADATPAGEAEPDHTGAGGQGVPRLGHAVAQIHGVYVLAESATGLILVDMHAAHERIVYERLKHQYAQEGIARQPLLMPVAVAVTPGEADLAEDSRALLEAVGLEVDRAGPEQLRLRTVPALLARADGEALLRDVLADLRAHEGMAAVEARQRHLLATMGCHGSVRANRRLTLTEQENLLREMERTPNIDQCNHGRPTWVALEMADLDRLFLRGR</sequence>
<dbReference type="InterPro" id="IPR042121">
    <property type="entry name" value="MutL_C_regsub"/>
</dbReference>
<dbReference type="HAMAP" id="MF_00149">
    <property type="entry name" value="DNA_mis_repair"/>
    <property type="match status" value="1"/>
</dbReference>
<keyword evidence="9" id="KW-0540">Nuclease</keyword>
<dbReference type="InterPro" id="IPR014762">
    <property type="entry name" value="DNA_mismatch_repair_CS"/>
</dbReference>
<dbReference type="Proteomes" id="UP001556653">
    <property type="component" value="Unassembled WGS sequence"/>
</dbReference>
<keyword evidence="9" id="KW-0378">Hydrolase</keyword>
<dbReference type="InterPro" id="IPR042120">
    <property type="entry name" value="MutL_C_dimsub"/>
</dbReference>
<dbReference type="SMART" id="SM01340">
    <property type="entry name" value="DNA_mis_repair"/>
    <property type="match status" value="1"/>
</dbReference>
<evidence type="ECO:0000259" key="8">
    <source>
        <dbReference type="SMART" id="SM01340"/>
    </source>
</evidence>
<dbReference type="InterPro" id="IPR020568">
    <property type="entry name" value="Ribosomal_Su5_D2-typ_SF"/>
</dbReference>
<keyword evidence="4 5" id="KW-0234">DNA repair</keyword>
<dbReference type="SUPFAM" id="SSF54211">
    <property type="entry name" value="Ribosomal protein S5 domain 2-like"/>
    <property type="match status" value="1"/>
</dbReference>
<feature type="domain" description="DNA mismatch repair protein S5" evidence="8">
    <location>
        <begin position="208"/>
        <end position="326"/>
    </location>
</feature>
<feature type="region of interest" description="Disordered" evidence="6">
    <location>
        <begin position="356"/>
        <end position="376"/>
    </location>
</feature>
<dbReference type="Gene3D" id="3.30.565.10">
    <property type="entry name" value="Histidine kinase-like ATPase, C-terminal domain"/>
    <property type="match status" value="1"/>
</dbReference>
<comment type="function">
    <text evidence="5">This protein is involved in the repair of mismatches in DNA. It is required for dam-dependent methyl-directed DNA mismatch repair. May act as a 'molecular matchmaker', a protein that promotes the formation of a stable complex between two or more DNA-binding proteins in an ATP-dependent manner without itself being part of a final effector complex.</text>
</comment>
<dbReference type="PANTHER" id="PTHR10073">
    <property type="entry name" value="DNA MISMATCH REPAIR PROTEIN MLH, PMS, MUTL"/>
    <property type="match status" value="1"/>
</dbReference>
<dbReference type="InterPro" id="IPR013507">
    <property type="entry name" value="DNA_mismatch_S5_2-like"/>
</dbReference>
<name>A0ABV3SB61_9GAMM</name>
<proteinExistence type="inferred from homology"/>
<dbReference type="InterPro" id="IPR002099">
    <property type="entry name" value="MutL/Mlh/PMS"/>
</dbReference>
<dbReference type="NCBIfam" id="NF000949">
    <property type="entry name" value="PRK00095.1-2"/>
    <property type="match status" value="1"/>
</dbReference>
<dbReference type="Gene3D" id="3.30.230.10">
    <property type="match status" value="1"/>
</dbReference>
<evidence type="ECO:0000313" key="10">
    <source>
        <dbReference type="Proteomes" id="UP001556653"/>
    </source>
</evidence>
<dbReference type="Pfam" id="PF08676">
    <property type="entry name" value="MutL_C"/>
    <property type="match status" value="1"/>
</dbReference>
<evidence type="ECO:0000256" key="6">
    <source>
        <dbReference type="SAM" id="MobiDB-lite"/>
    </source>
</evidence>
<dbReference type="InterPro" id="IPR020667">
    <property type="entry name" value="DNA_mismatch_repair_MutL"/>
</dbReference>
<dbReference type="SUPFAM" id="SSF118116">
    <property type="entry name" value="DNA mismatch repair protein MutL"/>
    <property type="match status" value="1"/>
</dbReference>
<evidence type="ECO:0000256" key="4">
    <source>
        <dbReference type="ARBA" id="ARBA00023204"/>
    </source>
</evidence>
<feature type="domain" description="MutL C-terminal dimerisation" evidence="7">
    <location>
        <begin position="419"/>
        <end position="562"/>
    </location>
</feature>
<dbReference type="Pfam" id="PF01119">
    <property type="entry name" value="DNA_mis_repair"/>
    <property type="match status" value="1"/>
</dbReference>
<dbReference type="SUPFAM" id="SSF55874">
    <property type="entry name" value="ATPase domain of HSP90 chaperone/DNA topoisomerase II/histidine kinase"/>
    <property type="match status" value="1"/>
</dbReference>
<keyword evidence="3 5" id="KW-0227">DNA damage</keyword>
<dbReference type="SMART" id="SM00853">
    <property type="entry name" value="MutL_C"/>
    <property type="match status" value="1"/>
</dbReference>
<organism evidence="9 10">
    <name type="scientific">Spiribacter onubensis</name>
    <dbReference type="NCBI Taxonomy" id="3122420"/>
    <lineage>
        <taxon>Bacteria</taxon>
        <taxon>Pseudomonadati</taxon>
        <taxon>Pseudomonadota</taxon>
        <taxon>Gammaproteobacteria</taxon>
        <taxon>Chromatiales</taxon>
        <taxon>Ectothiorhodospiraceae</taxon>
        <taxon>Spiribacter</taxon>
    </lineage>
</organism>
<gene>
    <name evidence="5 9" type="primary">mutL</name>
    <name evidence="9" type="ORF">V6X64_06130</name>
</gene>
<dbReference type="CDD" id="cd03482">
    <property type="entry name" value="MutL_Trans_MutL"/>
    <property type="match status" value="1"/>
</dbReference>
<evidence type="ECO:0000256" key="3">
    <source>
        <dbReference type="ARBA" id="ARBA00022763"/>
    </source>
</evidence>
<dbReference type="GO" id="GO:0004519">
    <property type="term" value="F:endonuclease activity"/>
    <property type="evidence" value="ECO:0007669"/>
    <property type="project" value="UniProtKB-KW"/>
</dbReference>
<dbReference type="NCBIfam" id="TIGR00585">
    <property type="entry name" value="mutl"/>
    <property type="match status" value="1"/>
</dbReference>
<dbReference type="EMBL" id="JBAKFJ010000001">
    <property type="protein sequence ID" value="MEX0386565.1"/>
    <property type="molecule type" value="Genomic_DNA"/>
</dbReference>
<reference evidence="9 10" key="1">
    <citation type="submission" date="2024-02" db="EMBL/GenBank/DDBJ databases">
        <title>New especies of Spiribacter isolated from saline water.</title>
        <authorList>
            <person name="Leon M.J."/>
            <person name="De La Haba R."/>
            <person name="Sanchez-Porro C."/>
            <person name="Ventosa A."/>
        </authorList>
    </citation>
    <scope>NUCLEOTIDE SEQUENCE [LARGE SCALE GENOMIC DNA]</scope>
    <source>
        <strain evidence="10">ag22IC4-227</strain>
    </source>
</reference>
<dbReference type="RefSeq" id="WP_367967032.1">
    <property type="nucleotide sequence ID" value="NZ_JBAKFJ010000001.1"/>
</dbReference>